<proteinExistence type="predicted"/>
<sequence>MNTEKQKQEMSFLEHLEVFRWHLVRSVFAILFFAV</sequence>
<name>A0A383BJF4_9ZZZZ</name>
<reference evidence="1" key="1">
    <citation type="submission" date="2018-05" db="EMBL/GenBank/DDBJ databases">
        <authorList>
            <person name="Lanie J.A."/>
            <person name="Ng W.-L."/>
            <person name="Kazmierczak K.M."/>
            <person name="Andrzejewski T.M."/>
            <person name="Davidsen T.M."/>
            <person name="Wayne K.J."/>
            <person name="Tettelin H."/>
            <person name="Glass J.I."/>
            <person name="Rusch D."/>
            <person name="Podicherti R."/>
            <person name="Tsui H.-C.T."/>
            <person name="Winkler M.E."/>
        </authorList>
    </citation>
    <scope>NUCLEOTIDE SEQUENCE</scope>
</reference>
<gene>
    <name evidence="1" type="ORF">METZ01_LOCUS472825</name>
</gene>
<feature type="non-terminal residue" evidence="1">
    <location>
        <position position="35"/>
    </location>
</feature>
<dbReference type="AlphaFoldDB" id="A0A383BJF4"/>
<evidence type="ECO:0008006" key="2">
    <source>
        <dbReference type="Google" id="ProtNLM"/>
    </source>
</evidence>
<organism evidence="1">
    <name type="scientific">marine metagenome</name>
    <dbReference type="NCBI Taxonomy" id="408172"/>
    <lineage>
        <taxon>unclassified sequences</taxon>
        <taxon>metagenomes</taxon>
        <taxon>ecological metagenomes</taxon>
    </lineage>
</organism>
<dbReference type="EMBL" id="UINC01200885">
    <property type="protein sequence ID" value="SVE19971.1"/>
    <property type="molecule type" value="Genomic_DNA"/>
</dbReference>
<protein>
    <recommendedName>
        <fullName evidence="2">Twin-arginine translocase subunit TatC</fullName>
    </recommendedName>
</protein>
<evidence type="ECO:0000313" key="1">
    <source>
        <dbReference type="EMBL" id="SVE19971.1"/>
    </source>
</evidence>
<accession>A0A383BJF4</accession>